<evidence type="ECO:0000259" key="9">
    <source>
        <dbReference type="PROSITE" id="PS52029"/>
    </source>
</evidence>
<feature type="chain" id="PRO_5046802152" evidence="8">
    <location>
        <begin position="33"/>
        <end position="533"/>
    </location>
</feature>
<dbReference type="Pfam" id="PF03734">
    <property type="entry name" value="YkuD"/>
    <property type="match status" value="1"/>
</dbReference>
<feature type="signal peptide" evidence="8">
    <location>
        <begin position="1"/>
        <end position="32"/>
    </location>
</feature>
<dbReference type="Pfam" id="PF01471">
    <property type="entry name" value="PG_binding_1"/>
    <property type="match status" value="1"/>
</dbReference>
<dbReference type="InterPro" id="IPR036365">
    <property type="entry name" value="PGBD-like_sf"/>
</dbReference>
<dbReference type="PROSITE" id="PS52029">
    <property type="entry name" value="LD_TPASE"/>
    <property type="match status" value="1"/>
</dbReference>
<reference evidence="11" key="1">
    <citation type="submission" date="2023-09" db="EMBL/GenBank/DDBJ databases">
        <authorList>
            <person name="Li S."/>
            <person name="Li X."/>
            <person name="Zhang C."/>
            <person name="Zhao Z."/>
        </authorList>
    </citation>
    <scope>NUCLEOTIDE SEQUENCE [LARGE SCALE GENOMIC DNA]</scope>
    <source>
        <strain evidence="11">SQ345</strain>
    </source>
</reference>
<keyword evidence="3" id="KW-0808">Transferase</keyword>
<dbReference type="EMBL" id="CP134146">
    <property type="protein sequence ID" value="WNC67662.1"/>
    <property type="molecule type" value="Genomic_DNA"/>
</dbReference>
<dbReference type="SUPFAM" id="SSF47090">
    <property type="entry name" value="PGBD-like"/>
    <property type="match status" value="1"/>
</dbReference>
<dbReference type="PANTHER" id="PTHR41533:SF2">
    <property type="entry name" value="BLR7131 PROTEIN"/>
    <property type="match status" value="1"/>
</dbReference>
<proteinExistence type="inferred from homology"/>
<dbReference type="InterPro" id="IPR052905">
    <property type="entry name" value="LD-transpeptidase_YkuD-like"/>
</dbReference>
<organism evidence="10 11">
    <name type="scientific">Thalassotalea nanhaiensis</name>
    <dbReference type="NCBI Taxonomy" id="3065648"/>
    <lineage>
        <taxon>Bacteria</taxon>
        <taxon>Pseudomonadati</taxon>
        <taxon>Pseudomonadota</taxon>
        <taxon>Gammaproteobacteria</taxon>
        <taxon>Alteromonadales</taxon>
        <taxon>Colwelliaceae</taxon>
        <taxon>Thalassotalea</taxon>
    </lineage>
</organism>
<evidence type="ECO:0000256" key="2">
    <source>
        <dbReference type="ARBA" id="ARBA00005992"/>
    </source>
</evidence>
<dbReference type="InterPro" id="IPR036366">
    <property type="entry name" value="PGBDSf"/>
</dbReference>
<evidence type="ECO:0000256" key="8">
    <source>
        <dbReference type="SAM" id="SignalP"/>
    </source>
</evidence>
<keyword evidence="11" id="KW-1185">Reference proteome</keyword>
<accession>A0ABY9TFZ0</accession>
<feature type="domain" description="L,D-TPase catalytic" evidence="9">
    <location>
        <begin position="285"/>
        <end position="461"/>
    </location>
</feature>
<evidence type="ECO:0000313" key="10">
    <source>
        <dbReference type="EMBL" id="WNC67662.1"/>
    </source>
</evidence>
<comment type="similarity">
    <text evidence="2">Belongs to the YkuD family.</text>
</comment>
<evidence type="ECO:0000256" key="4">
    <source>
        <dbReference type="ARBA" id="ARBA00022960"/>
    </source>
</evidence>
<dbReference type="SUPFAM" id="SSF141523">
    <property type="entry name" value="L,D-transpeptidase catalytic domain-like"/>
    <property type="match status" value="1"/>
</dbReference>
<keyword evidence="8" id="KW-0732">Signal</keyword>
<gene>
    <name evidence="10" type="ORF">RI845_14190</name>
</gene>
<feature type="active site" description="Proton donor/acceptor" evidence="7">
    <location>
        <position position="419"/>
    </location>
</feature>
<dbReference type="RefSeq" id="WP_348386821.1">
    <property type="nucleotide sequence ID" value="NZ_CP134146.1"/>
</dbReference>
<keyword evidence="5 7" id="KW-0573">Peptidoglycan synthesis</keyword>
<dbReference type="InterPro" id="IPR038063">
    <property type="entry name" value="Transpep_catalytic_dom"/>
</dbReference>
<evidence type="ECO:0000256" key="1">
    <source>
        <dbReference type="ARBA" id="ARBA00004752"/>
    </source>
</evidence>
<keyword evidence="4 7" id="KW-0133">Cell shape</keyword>
<name>A0ABY9TFZ0_9GAMM</name>
<evidence type="ECO:0000313" key="11">
    <source>
        <dbReference type="Proteomes" id="UP001248581"/>
    </source>
</evidence>
<dbReference type="Proteomes" id="UP001248581">
    <property type="component" value="Chromosome"/>
</dbReference>
<dbReference type="Gene3D" id="1.10.101.10">
    <property type="entry name" value="PGBD-like superfamily/PGBD"/>
    <property type="match status" value="1"/>
</dbReference>
<dbReference type="Gene3D" id="2.40.440.10">
    <property type="entry name" value="L,D-transpeptidase catalytic domain-like"/>
    <property type="match status" value="1"/>
</dbReference>
<sequence length="533" mass="60974">MWANSSCISFCVKPLLKPAFLAFLLLTGSVCANPQSAEITNNKHTVAIQTSQLPIGESPYQYLIKHSNRQLLWFDEQGLTLSGLSLHRLLADLGWHSKTKVNDLKNQQFEQHDRVLTKGFLQLIQVSANHYKQAVNAKNELLNAIVEDASDELLLSLIPAYDQISHIRKAISEYRFLSQHQWPQLDVTFKPRLGQSHQQVKGIRQILTLLGDLPRKAQTKTRLYVFDTVVVAALKEFQSRHGLVPDGKLGPNTYAALKVRPEKRIKQLQVNLWRWFTLPKTPPEKYLLVNIPGYQLSVIEDGDETVKMKVIVGDVENQTPQMVTEINRVTLNPTWTPTRNIINNELIPEYKQDFLSLKRKNFQLVKGYWKNIEIREIDDPGLNISKLLQSYRLVQAAGENNALGYYRFNIPNNYSVYLHDTPIKSLFRQSKRALSHGCIRLEDASLLAKYLLKADNSAHLNKMQTVIKSGKTTNLPLKTPLPVYITYQTAWINEKGKLRLSPDIYDLDHKNSYLTQFHATDSNPVITLSQNNF</sequence>
<protein>
    <submittedName>
        <fullName evidence="10">L,D-transpeptidase family protein</fullName>
    </submittedName>
</protein>
<evidence type="ECO:0000256" key="6">
    <source>
        <dbReference type="ARBA" id="ARBA00023316"/>
    </source>
</evidence>
<keyword evidence="6 7" id="KW-0961">Cell wall biogenesis/degradation</keyword>
<evidence type="ECO:0000256" key="7">
    <source>
        <dbReference type="PROSITE-ProRule" id="PRU01373"/>
    </source>
</evidence>
<dbReference type="InterPro" id="IPR002477">
    <property type="entry name" value="Peptidoglycan-bd-like"/>
</dbReference>
<dbReference type="PANTHER" id="PTHR41533">
    <property type="entry name" value="L,D-TRANSPEPTIDASE HI_1667-RELATED"/>
    <property type="match status" value="1"/>
</dbReference>
<feature type="active site" description="Nucleophile" evidence="7">
    <location>
        <position position="438"/>
    </location>
</feature>
<dbReference type="CDD" id="cd16913">
    <property type="entry name" value="YkuD_like"/>
    <property type="match status" value="1"/>
</dbReference>
<evidence type="ECO:0000256" key="3">
    <source>
        <dbReference type="ARBA" id="ARBA00022679"/>
    </source>
</evidence>
<dbReference type="InterPro" id="IPR005490">
    <property type="entry name" value="LD_TPept_cat_dom"/>
</dbReference>
<comment type="pathway">
    <text evidence="1 7">Cell wall biogenesis; peptidoglycan biosynthesis.</text>
</comment>
<evidence type="ECO:0000256" key="5">
    <source>
        <dbReference type="ARBA" id="ARBA00022984"/>
    </source>
</evidence>